<dbReference type="InterPro" id="IPR016181">
    <property type="entry name" value="Acyl_CoA_acyltransferase"/>
</dbReference>
<name>A0AAJ6HT03_9ACTN</name>
<accession>A0AAJ6HT03</accession>
<dbReference type="SUPFAM" id="SSF55729">
    <property type="entry name" value="Acyl-CoA N-acyltransferases (Nat)"/>
    <property type="match status" value="1"/>
</dbReference>
<protein>
    <submittedName>
        <fullName evidence="3">GNAT family N-acetyltransferase</fullName>
    </submittedName>
</protein>
<evidence type="ECO:0000256" key="1">
    <source>
        <dbReference type="SAM" id="MobiDB-lite"/>
    </source>
</evidence>
<feature type="compositionally biased region" description="Polar residues" evidence="1">
    <location>
        <begin position="153"/>
        <end position="165"/>
    </location>
</feature>
<dbReference type="KEGG" id="mprn:Q3V37_05125"/>
<dbReference type="GO" id="GO:0016747">
    <property type="term" value="F:acyltransferase activity, transferring groups other than amino-acyl groups"/>
    <property type="evidence" value="ECO:0007669"/>
    <property type="project" value="InterPro"/>
</dbReference>
<keyword evidence="4" id="KW-1185">Reference proteome</keyword>
<feature type="region of interest" description="Disordered" evidence="1">
    <location>
        <begin position="140"/>
        <end position="165"/>
    </location>
</feature>
<evidence type="ECO:0000313" key="3">
    <source>
        <dbReference type="EMBL" id="WLS46655.1"/>
    </source>
</evidence>
<proteinExistence type="predicted"/>
<dbReference type="PANTHER" id="PTHR43233">
    <property type="entry name" value="FAMILY N-ACETYLTRANSFERASE, PUTATIVE (AFU_ORTHOLOGUE AFUA_6G03350)-RELATED"/>
    <property type="match status" value="1"/>
</dbReference>
<organism evidence="3 4">
    <name type="scientific">Micromonospora profundi</name>
    <dbReference type="NCBI Taxonomy" id="1420889"/>
    <lineage>
        <taxon>Bacteria</taxon>
        <taxon>Bacillati</taxon>
        <taxon>Actinomycetota</taxon>
        <taxon>Actinomycetes</taxon>
        <taxon>Micromonosporales</taxon>
        <taxon>Micromonosporaceae</taxon>
        <taxon>Micromonospora</taxon>
    </lineage>
</organism>
<dbReference type="Proteomes" id="UP001235874">
    <property type="component" value="Chromosome"/>
</dbReference>
<dbReference type="CDD" id="cd04301">
    <property type="entry name" value="NAT_SF"/>
    <property type="match status" value="1"/>
</dbReference>
<dbReference type="AlphaFoldDB" id="A0AAJ6HT03"/>
<dbReference type="RefSeq" id="WP_167946142.1">
    <property type="nucleotide sequence ID" value="NZ_CP130472.1"/>
</dbReference>
<feature type="domain" description="N-acetyltransferase" evidence="2">
    <location>
        <begin position="12"/>
        <end position="144"/>
    </location>
</feature>
<dbReference type="Pfam" id="PF00583">
    <property type="entry name" value="Acetyltransf_1"/>
    <property type="match status" value="1"/>
</dbReference>
<evidence type="ECO:0000313" key="4">
    <source>
        <dbReference type="Proteomes" id="UP001235874"/>
    </source>
</evidence>
<sequence>MFSSTRSDGHLISTDPARLDLDLVHRWLSTDAYWALGRDRETVVRAFAGSLPFGVYRPEDGRQVAVARVVTDGATFAWLCDVYVDRAARGIGLGGWLAEAVRDHLADLGVRRILLATNDAHQVYARVGFTPLDNPERWMNLDRRPPVTPLTGKEQSSESPLTVEP</sequence>
<dbReference type="Gene3D" id="3.40.630.30">
    <property type="match status" value="1"/>
</dbReference>
<dbReference type="InterPro" id="IPR000182">
    <property type="entry name" value="GNAT_dom"/>
</dbReference>
<reference evidence="3 4" key="1">
    <citation type="submission" date="2023-07" db="EMBL/GenBank/DDBJ databases">
        <title>Micromonospora profundi TRM 95458 converts glycerol to a new osmotic compound.</title>
        <authorList>
            <person name="Lu D."/>
        </authorList>
    </citation>
    <scope>NUCLEOTIDE SEQUENCE [LARGE SCALE GENOMIC DNA]</scope>
    <source>
        <strain evidence="3 4">TRM95458</strain>
    </source>
</reference>
<dbReference type="EMBL" id="CP130472">
    <property type="protein sequence ID" value="WLS46655.1"/>
    <property type="molecule type" value="Genomic_DNA"/>
</dbReference>
<dbReference type="PANTHER" id="PTHR43233:SF1">
    <property type="entry name" value="FAMILY N-ACETYLTRANSFERASE, PUTATIVE (AFU_ORTHOLOGUE AFUA_6G03350)-RELATED"/>
    <property type="match status" value="1"/>
</dbReference>
<gene>
    <name evidence="3" type="ORF">Q3V37_05125</name>
</gene>
<dbReference type="InterPro" id="IPR053144">
    <property type="entry name" value="Acetyltransferase_Butenolide"/>
</dbReference>
<evidence type="ECO:0000259" key="2">
    <source>
        <dbReference type="PROSITE" id="PS51186"/>
    </source>
</evidence>
<dbReference type="PROSITE" id="PS51186">
    <property type="entry name" value="GNAT"/>
    <property type="match status" value="1"/>
</dbReference>